<feature type="domain" description="BRCT" evidence="1">
    <location>
        <begin position="47"/>
        <end position="124"/>
    </location>
</feature>
<evidence type="ECO:0000313" key="3">
    <source>
        <dbReference type="RefSeq" id="XP_065669054.1"/>
    </source>
</evidence>
<dbReference type="SMART" id="SM00292">
    <property type="entry name" value="BRCT"/>
    <property type="match status" value="3"/>
</dbReference>
<dbReference type="CDD" id="cd17716">
    <property type="entry name" value="BRCT_microcephalin_rpt1"/>
    <property type="match status" value="1"/>
</dbReference>
<organism evidence="2 3">
    <name type="scientific">Hydra vulgaris</name>
    <name type="common">Hydra</name>
    <name type="synonym">Hydra attenuata</name>
    <dbReference type="NCBI Taxonomy" id="6087"/>
    <lineage>
        <taxon>Eukaryota</taxon>
        <taxon>Metazoa</taxon>
        <taxon>Cnidaria</taxon>
        <taxon>Hydrozoa</taxon>
        <taxon>Hydroidolina</taxon>
        <taxon>Anthoathecata</taxon>
        <taxon>Aplanulata</taxon>
        <taxon>Hydridae</taxon>
        <taxon>Hydra</taxon>
    </lineage>
</organism>
<dbReference type="InterPro" id="IPR022047">
    <property type="entry name" value="Microcephalin-like"/>
</dbReference>
<dbReference type="Proteomes" id="UP001652625">
    <property type="component" value="Chromosome 12"/>
</dbReference>
<dbReference type="InterPro" id="IPR036420">
    <property type="entry name" value="BRCT_dom_sf"/>
</dbReference>
<dbReference type="CDD" id="cd17736">
    <property type="entry name" value="BRCT_microcephalin_rpt2"/>
    <property type="match status" value="1"/>
</dbReference>
<proteinExistence type="predicted"/>
<dbReference type="GeneID" id="101240744"/>
<sequence length="840" mass="95113">MELFSAANNIEKKVVLVPQTPGTTLYKDEKVLVLSNRSDVKIDHVQNQCKPLHGIIVFVDVRAEHENRSKAVSRELEKLGATISEKFTKNVTHVVFKDGRPSTYNQVRKYLNVFFVSILWVDSCKSTMSWVDEALFPAKVPQYIESPCQPARAKRIKSLQPKSFEDEMCNSAKKAKRKRDRLNKMNKVVDTPDQIICHDSQEYAKSSDLYKLLATPRPVPDTPWIFEFINSSNTEPEVIHEDVQCKLNFDEEVTNHCNGASSQRKKIQKKGLKVGFNVQRFSERLSLSKVEEKLNSSLYEKSCCTPLKPFDTPEILLTNCVLNAINNNNVQRKNITENSLDLAHTKSPRNFSNYYEQLCGQCGFDKSQTKKIAKSLNNSSVCSCSNLNNENPLKETLVFNNSINYSPKTSLNESDCCLGKIKKKKLLSMAKVTQQENLISPTNKKGNVSLCQDTDEVVNKSAFSIPLMEKLCLLSVKDTDTNDTKQLSINCFNDSLVTKTLLPQKELLPSRSSERLKSLHRRSSGGDFKVTTMKFRKNKSVVCENTQHFITKKCKNMTSSFPQEISNKLNFSSNKDFLKVHMGSGLVENSGLINPLKLNQEIIPDSKKFINDNDSGISDGEIDNSCLIKSHQILHQSNTYSKLNPSLVATSLHSSEHDFFKAASKHLGGFQLRKNVFHDTTHVVSGSGRRTLNVLYAIIKGCWLLSPKWVSDSYNDGKWLPEDEYELVEYFPAAQVSRSQRFSEGRSRHTTLFSKLLPIYLAEKTFPSHEDLEKLILECGGKLTASLRKAGMGIGHIRCRRKNFCAVSEKWLLDSISNGQVLSTQSYEIQTRDRDESPEF</sequence>
<dbReference type="PROSITE" id="PS50172">
    <property type="entry name" value="BRCT"/>
    <property type="match status" value="3"/>
</dbReference>
<dbReference type="Pfam" id="PF12738">
    <property type="entry name" value="PTCB-BRCT"/>
    <property type="match status" value="1"/>
</dbReference>
<gene>
    <name evidence="3" type="primary">LOC101240744</name>
</gene>
<dbReference type="RefSeq" id="XP_065669054.1">
    <property type="nucleotide sequence ID" value="XM_065812982.1"/>
</dbReference>
<dbReference type="SUPFAM" id="SSF52113">
    <property type="entry name" value="BRCT domain"/>
    <property type="match status" value="3"/>
</dbReference>
<feature type="domain" description="BRCT" evidence="1">
    <location>
        <begin position="748"/>
        <end position="829"/>
    </location>
</feature>
<feature type="domain" description="BRCT" evidence="1">
    <location>
        <begin position="635"/>
        <end position="727"/>
    </location>
</feature>
<accession>A0ABM4D441</accession>
<dbReference type="CDD" id="cd17751">
    <property type="entry name" value="BRCT_microcephalin_rpt3"/>
    <property type="match status" value="1"/>
</dbReference>
<name>A0ABM4D441_HYDVU</name>
<dbReference type="InterPro" id="IPR001357">
    <property type="entry name" value="BRCT_dom"/>
</dbReference>
<evidence type="ECO:0000259" key="1">
    <source>
        <dbReference type="PROSITE" id="PS50172"/>
    </source>
</evidence>
<keyword evidence="2" id="KW-1185">Reference proteome</keyword>
<evidence type="ECO:0000313" key="2">
    <source>
        <dbReference type="Proteomes" id="UP001652625"/>
    </source>
</evidence>
<dbReference type="Gene3D" id="3.40.50.10190">
    <property type="entry name" value="BRCT domain"/>
    <property type="match status" value="3"/>
</dbReference>
<protein>
    <submittedName>
        <fullName evidence="3">Microcephalin isoform X2</fullName>
    </submittedName>
</protein>
<dbReference type="PANTHER" id="PTHR14625">
    <property type="entry name" value="MICROCEPHALIN"/>
    <property type="match status" value="1"/>
</dbReference>
<dbReference type="PANTHER" id="PTHR14625:SF3">
    <property type="entry name" value="MICROCEPHALIN"/>
    <property type="match status" value="1"/>
</dbReference>
<reference evidence="3" key="1">
    <citation type="submission" date="2025-08" db="UniProtKB">
        <authorList>
            <consortium name="RefSeq"/>
        </authorList>
    </citation>
    <scope>IDENTIFICATION</scope>
</reference>